<accession>A0A8S5UYS4</accession>
<protein>
    <submittedName>
        <fullName evidence="1">Uncharacterized protein</fullName>
    </submittedName>
</protein>
<dbReference type="EMBL" id="BK016169">
    <property type="protein sequence ID" value="DAF99637.1"/>
    <property type="molecule type" value="Genomic_DNA"/>
</dbReference>
<name>A0A8S5UYS4_9CAUD</name>
<reference evidence="1" key="1">
    <citation type="journal article" date="2021" name="Proc. Natl. Acad. Sci. U.S.A.">
        <title>A Catalog of Tens of Thousands of Viruses from Human Metagenomes Reveals Hidden Associations with Chronic Diseases.</title>
        <authorList>
            <person name="Tisza M.J."/>
            <person name="Buck C.B."/>
        </authorList>
    </citation>
    <scope>NUCLEOTIDE SEQUENCE</scope>
    <source>
        <strain evidence="1">CtkKt3</strain>
    </source>
</reference>
<organism evidence="1">
    <name type="scientific">Siphoviridae sp. ctkKt3</name>
    <dbReference type="NCBI Taxonomy" id="2825642"/>
    <lineage>
        <taxon>Viruses</taxon>
        <taxon>Duplodnaviria</taxon>
        <taxon>Heunggongvirae</taxon>
        <taxon>Uroviricota</taxon>
        <taxon>Caudoviricetes</taxon>
    </lineage>
</organism>
<evidence type="ECO:0000313" key="1">
    <source>
        <dbReference type="EMBL" id="DAF99637.1"/>
    </source>
</evidence>
<sequence>MDIKNVKPEWFAAQLEAGRDIKHIADYLGSSRREVTGLLRAYGIMEDEPATVRKRRTVNHIIPFEDVKIHDIVVRSGTTHSVIERTERFITVRAHARAGGTRKLTKKKWLDERWKIRIENDHVISYNLSDVPDGGKILAGVSMSEDPTEIFGRSFENAMRGRTKNDR</sequence>
<proteinExistence type="predicted"/>